<organism evidence="11 12">
    <name type="scientific">Paludibacter jiangxiensis</name>
    <dbReference type="NCBI Taxonomy" id="681398"/>
    <lineage>
        <taxon>Bacteria</taxon>
        <taxon>Pseudomonadati</taxon>
        <taxon>Bacteroidota</taxon>
        <taxon>Bacteroidia</taxon>
        <taxon>Bacteroidales</taxon>
        <taxon>Paludibacteraceae</taxon>
        <taxon>Paludibacter</taxon>
    </lineage>
</organism>
<dbReference type="GO" id="GO:0031992">
    <property type="term" value="F:energy transducer activity"/>
    <property type="evidence" value="ECO:0007669"/>
    <property type="project" value="TreeGrafter"/>
</dbReference>
<gene>
    <name evidence="11" type="ORF">PJIAN_4795</name>
</gene>
<keyword evidence="6" id="KW-0812">Transmembrane</keyword>
<evidence type="ECO:0000313" key="12">
    <source>
        <dbReference type="Proteomes" id="UP000076586"/>
    </source>
</evidence>
<evidence type="ECO:0000256" key="1">
    <source>
        <dbReference type="ARBA" id="ARBA00004383"/>
    </source>
</evidence>
<dbReference type="GO" id="GO:0055085">
    <property type="term" value="P:transmembrane transport"/>
    <property type="evidence" value="ECO:0007669"/>
    <property type="project" value="InterPro"/>
</dbReference>
<dbReference type="STRING" id="681398.PJIAN_4795"/>
<evidence type="ECO:0000256" key="5">
    <source>
        <dbReference type="ARBA" id="ARBA00022519"/>
    </source>
</evidence>
<reference evidence="12" key="2">
    <citation type="journal article" date="2017" name="Genome Announc.">
        <title>Draft genome sequence of Paludibacter jiangxiensis NM7(T), a propionate-producing fermentative bacterium.</title>
        <authorList>
            <person name="Qiu Y.-L."/>
            <person name="Tourlousse D.M."/>
            <person name="Matsuura N."/>
            <person name="Ohashi A."/>
            <person name="Sekiguchi Y."/>
        </authorList>
    </citation>
    <scope>NUCLEOTIDE SEQUENCE [LARGE SCALE GENOMIC DNA]</scope>
    <source>
        <strain evidence="12">NM7</strain>
    </source>
</reference>
<accession>A0A161LG18</accession>
<dbReference type="Gene3D" id="3.30.1150.10">
    <property type="match status" value="1"/>
</dbReference>
<protein>
    <submittedName>
        <fullName evidence="11">TonB family C-terminal domain-containing protein</fullName>
    </submittedName>
</protein>
<dbReference type="GO" id="GO:0015031">
    <property type="term" value="P:protein transport"/>
    <property type="evidence" value="ECO:0007669"/>
    <property type="project" value="UniProtKB-KW"/>
</dbReference>
<keyword evidence="7" id="KW-0653">Protein transport</keyword>
<evidence type="ECO:0000256" key="9">
    <source>
        <dbReference type="ARBA" id="ARBA00023136"/>
    </source>
</evidence>
<reference evidence="12" key="1">
    <citation type="submission" date="2016-04" db="EMBL/GenBank/DDBJ databases">
        <title>Draft genome sequence of Paludibacter jiangxiensis strain NM7.</title>
        <authorList>
            <person name="Qiu Y."/>
            <person name="Matsuura N."/>
            <person name="Ohashi A."/>
            <person name="Tourlousse M.D."/>
            <person name="Sekiguchi Y."/>
        </authorList>
    </citation>
    <scope>NUCLEOTIDE SEQUENCE [LARGE SCALE GENOMIC DNA]</scope>
    <source>
        <strain evidence="12">NM7</strain>
    </source>
</reference>
<comment type="similarity">
    <text evidence="2">Belongs to the TonB family.</text>
</comment>
<comment type="caution">
    <text evidence="11">The sequence shown here is derived from an EMBL/GenBank/DDBJ whole genome shotgun (WGS) entry which is preliminary data.</text>
</comment>
<keyword evidence="9" id="KW-0472">Membrane</keyword>
<proteinExistence type="inferred from homology"/>
<dbReference type="SUPFAM" id="SSF74653">
    <property type="entry name" value="TolA/TonB C-terminal domain"/>
    <property type="match status" value="1"/>
</dbReference>
<evidence type="ECO:0000313" key="11">
    <source>
        <dbReference type="EMBL" id="GAT64245.1"/>
    </source>
</evidence>
<keyword evidence="12" id="KW-1185">Reference proteome</keyword>
<dbReference type="InterPro" id="IPR037682">
    <property type="entry name" value="TonB_C"/>
</dbReference>
<keyword evidence="3" id="KW-0813">Transport</keyword>
<dbReference type="EMBL" id="BDCR01000004">
    <property type="protein sequence ID" value="GAT64245.1"/>
    <property type="molecule type" value="Genomic_DNA"/>
</dbReference>
<evidence type="ECO:0000256" key="8">
    <source>
        <dbReference type="ARBA" id="ARBA00022989"/>
    </source>
</evidence>
<sequence length="174" mass="19784">MQIYFACKFHFTQTGSTMKTLLFCSLMILSLMFFGCKPKHSPESKSEIGRQTHNKIGTLNNIDAVELSPVFPEGDVDAYIQQHIHYPSIARERKKEGRVIVQFVINRDGSICNVEVIRGGIPELNEEAIRVVKSMPKWKPAFLINTPVRCRYVLAITFKLPPTPVTFRCPAETK</sequence>
<keyword evidence="4" id="KW-1003">Cell membrane</keyword>
<feature type="domain" description="TonB C-terminal" evidence="10">
    <location>
        <begin position="71"/>
        <end position="167"/>
    </location>
</feature>
<evidence type="ECO:0000256" key="7">
    <source>
        <dbReference type="ARBA" id="ARBA00022927"/>
    </source>
</evidence>
<evidence type="ECO:0000259" key="10">
    <source>
        <dbReference type="PROSITE" id="PS52015"/>
    </source>
</evidence>
<dbReference type="InterPro" id="IPR051045">
    <property type="entry name" value="TonB-dependent_transducer"/>
</dbReference>
<keyword evidence="5" id="KW-0997">Cell inner membrane</keyword>
<dbReference type="PROSITE" id="PS52015">
    <property type="entry name" value="TONB_CTD"/>
    <property type="match status" value="1"/>
</dbReference>
<evidence type="ECO:0000256" key="2">
    <source>
        <dbReference type="ARBA" id="ARBA00006555"/>
    </source>
</evidence>
<keyword evidence="8" id="KW-1133">Transmembrane helix</keyword>
<evidence type="ECO:0000256" key="4">
    <source>
        <dbReference type="ARBA" id="ARBA00022475"/>
    </source>
</evidence>
<dbReference type="NCBIfam" id="TIGR01352">
    <property type="entry name" value="tonB_Cterm"/>
    <property type="match status" value="1"/>
</dbReference>
<evidence type="ECO:0000256" key="3">
    <source>
        <dbReference type="ARBA" id="ARBA00022448"/>
    </source>
</evidence>
<dbReference type="PANTHER" id="PTHR33446:SF2">
    <property type="entry name" value="PROTEIN TONB"/>
    <property type="match status" value="1"/>
</dbReference>
<dbReference type="Proteomes" id="UP000076586">
    <property type="component" value="Unassembled WGS sequence"/>
</dbReference>
<dbReference type="Pfam" id="PF03544">
    <property type="entry name" value="TonB_C"/>
    <property type="match status" value="1"/>
</dbReference>
<dbReference type="OrthoDB" id="9814002at2"/>
<evidence type="ECO:0000256" key="6">
    <source>
        <dbReference type="ARBA" id="ARBA00022692"/>
    </source>
</evidence>
<dbReference type="PANTHER" id="PTHR33446">
    <property type="entry name" value="PROTEIN TONB-RELATED"/>
    <property type="match status" value="1"/>
</dbReference>
<dbReference type="GO" id="GO:0098797">
    <property type="term" value="C:plasma membrane protein complex"/>
    <property type="evidence" value="ECO:0007669"/>
    <property type="project" value="TreeGrafter"/>
</dbReference>
<comment type="subcellular location">
    <subcellularLocation>
        <location evidence="1">Cell inner membrane</location>
        <topology evidence="1">Single-pass membrane protein</topology>
        <orientation evidence="1">Periplasmic side</orientation>
    </subcellularLocation>
</comment>
<dbReference type="AlphaFoldDB" id="A0A161LG18"/>
<dbReference type="InterPro" id="IPR006260">
    <property type="entry name" value="TonB/TolA_C"/>
</dbReference>
<name>A0A161LG18_9BACT</name>